<dbReference type="GO" id="GO:0005737">
    <property type="term" value="C:cytoplasm"/>
    <property type="evidence" value="ECO:0007669"/>
    <property type="project" value="TreeGrafter"/>
</dbReference>
<gene>
    <name evidence="8" type="ORF">QTG54_007976</name>
</gene>
<evidence type="ECO:0000256" key="3">
    <source>
        <dbReference type="ARBA" id="ARBA00022618"/>
    </source>
</evidence>
<comment type="subcellular location">
    <subcellularLocation>
        <location evidence="1">Nucleus</location>
    </subcellularLocation>
</comment>
<dbReference type="Proteomes" id="UP001224775">
    <property type="component" value="Unassembled WGS sequence"/>
</dbReference>
<reference evidence="8" key="1">
    <citation type="submission" date="2023-06" db="EMBL/GenBank/DDBJ databases">
        <title>Survivors Of The Sea: Transcriptome response of Skeletonema marinoi to long-term dormancy.</title>
        <authorList>
            <person name="Pinder M.I.M."/>
            <person name="Kourtchenko O."/>
            <person name="Robertson E.K."/>
            <person name="Larsson T."/>
            <person name="Maumus F."/>
            <person name="Osuna-Cruz C.M."/>
            <person name="Vancaester E."/>
            <person name="Stenow R."/>
            <person name="Vandepoele K."/>
            <person name="Ploug H."/>
            <person name="Bruchert V."/>
            <person name="Godhe A."/>
            <person name="Topel M."/>
        </authorList>
    </citation>
    <scope>NUCLEOTIDE SEQUENCE</scope>
    <source>
        <strain evidence="8">R05AC</strain>
    </source>
</reference>
<evidence type="ECO:0000313" key="8">
    <source>
        <dbReference type="EMBL" id="KAK1741498.1"/>
    </source>
</evidence>
<dbReference type="PANTHER" id="PTHR11842">
    <property type="entry name" value="MITOTIC SPINDLE ASSEMBLY CHECKPOINT PROTEIN MAD2"/>
    <property type="match status" value="1"/>
</dbReference>
<dbReference type="FunFam" id="3.30.900.10:FF:000002">
    <property type="entry name" value="Mitotic spindle assembly checkpoint protein MAD2A"/>
    <property type="match status" value="1"/>
</dbReference>
<feature type="domain" description="HORMA" evidence="7">
    <location>
        <begin position="11"/>
        <end position="220"/>
    </location>
</feature>
<name>A0AAD8Y951_9STRA</name>
<dbReference type="GO" id="GO:0051301">
    <property type="term" value="P:cell division"/>
    <property type="evidence" value="ECO:0007669"/>
    <property type="project" value="UniProtKB-KW"/>
</dbReference>
<dbReference type="AlphaFoldDB" id="A0AAD8Y951"/>
<keyword evidence="9" id="KW-1185">Reference proteome</keyword>
<comment type="similarity">
    <text evidence="2">Belongs to the MAD2 family.</text>
</comment>
<dbReference type="SUPFAM" id="SSF56019">
    <property type="entry name" value="The spindle assembly checkpoint protein mad2"/>
    <property type="match status" value="1"/>
</dbReference>
<comment type="caution">
    <text evidence="8">The sequence shown here is derived from an EMBL/GenBank/DDBJ whole genome shotgun (WGS) entry which is preliminary data.</text>
</comment>
<organism evidence="8 9">
    <name type="scientific">Skeletonema marinoi</name>
    <dbReference type="NCBI Taxonomy" id="267567"/>
    <lineage>
        <taxon>Eukaryota</taxon>
        <taxon>Sar</taxon>
        <taxon>Stramenopiles</taxon>
        <taxon>Ochrophyta</taxon>
        <taxon>Bacillariophyta</taxon>
        <taxon>Coscinodiscophyceae</taxon>
        <taxon>Thalassiosirophycidae</taxon>
        <taxon>Thalassiosirales</taxon>
        <taxon>Skeletonemataceae</taxon>
        <taxon>Skeletonema</taxon>
        <taxon>Skeletonema marinoi-dohrnii complex</taxon>
    </lineage>
</organism>
<dbReference type="GO" id="GO:0005654">
    <property type="term" value="C:nucleoplasm"/>
    <property type="evidence" value="ECO:0007669"/>
    <property type="project" value="TreeGrafter"/>
</dbReference>
<dbReference type="Pfam" id="PF02301">
    <property type="entry name" value="HORMA"/>
    <property type="match status" value="1"/>
</dbReference>
<protein>
    <submittedName>
        <fullName evidence="8">Mitotic spindle assembly checkpoint protein MAD2A</fullName>
    </submittedName>
</protein>
<dbReference type="GO" id="GO:0000776">
    <property type="term" value="C:kinetochore"/>
    <property type="evidence" value="ECO:0007669"/>
    <property type="project" value="TreeGrafter"/>
</dbReference>
<keyword evidence="4" id="KW-0498">Mitosis</keyword>
<dbReference type="InterPro" id="IPR003511">
    <property type="entry name" value="HORMA_dom"/>
</dbReference>
<evidence type="ECO:0000256" key="5">
    <source>
        <dbReference type="ARBA" id="ARBA00023242"/>
    </source>
</evidence>
<dbReference type="PANTHER" id="PTHR11842:SF11">
    <property type="entry name" value="MITOTIC SPINDLE ASSEMBLY CHECKPOINT PROTEIN MAD2A"/>
    <property type="match status" value="1"/>
</dbReference>
<sequence>MVASDTVITLKGSVEIVSEFFFAAINSILYQRGIYQPETFKRESKYGLTVLTTTDQGLLTYLSSVMSQMESWLTDGDVQRLALVVSGIDSGETLERWQFNVSVDNGTDGSVEISRAGNDENKSHNVIKDNIIDNKATKMGKKTVKEVHDEIQAIIRQITASVTFLPLLNEPCSFDLLIYTNTSAVVPKKWADSDPCYIMNSQEVKLRSFTTSFHKVDSMVTYKEKDEWEL</sequence>
<dbReference type="EMBL" id="JATAAI010000013">
    <property type="protein sequence ID" value="KAK1741498.1"/>
    <property type="molecule type" value="Genomic_DNA"/>
</dbReference>
<dbReference type="GO" id="GO:0007094">
    <property type="term" value="P:mitotic spindle assembly checkpoint signaling"/>
    <property type="evidence" value="ECO:0007669"/>
    <property type="project" value="TreeGrafter"/>
</dbReference>
<keyword evidence="3" id="KW-0132">Cell division</keyword>
<evidence type="ECO:0000259" key="7">
    <source>
        <dbReference type="PROSITE" id="PS50815"/>
    </source>
</evidence>
<dbReference type="InterPro" id="IPR045091">
    <property type="entry name" value="Mad2-like"/>
</dbReference>
<evidence type="ECO:0000256" key="4">
    <source>
        <dbReference type="ARBA" id="ARBA00022776"/>
    </source>
</evidence>
<evidence type="ECO:0000256" key="1">
    <source>
        <dbReference type="ARBA" id="ARBA00004123"/>
    </source>
</evidence>
<keyword evidence="6" id="KW-0131">Cell cycle</keyword>
<keyword evidence="5" id="KW-0539">Nucleus</keyword>
<accession>A0AAD8Y951</accession>
<dbReference type="PROSITE" id="PS50815">
    <property type="entry name" value="HORMA"/>
    <property type="match status" value="1"/>
</dbReference>
<proteinExistence type="inferred from homology"/>
<evidence type="ECO:0000256" key="6">
    <source>
        <dbReference type="ARBA" id="ARBA00023306"/>
    </source>
</evidence>
<evidence type="ECO:0000313" key="9">
    <source>
        <dbReference type="Proteomes" id="UP001224775"/>
    </source>
</evidence>
<evidence type="ECO:0000256" key="2">
    <source>
        <dbReference type="ARBA" id="ARBA00010348"/>
    </source>
</evidence>
<dbReference type="Gene3D" id="3.30.900.10">
    <property type="entry name" value="HORMA domain"/>
    <property type="match status" value="1"/>
</dbReference>
<dbReference type="InterPro" id="IPR036570">
    <property type="entry name" value="HORMA_dom_sf"/>
</dbReference>